<feature type="domain" description="Cell envelope-related transcriptional attenuator" evidence="4">
    <location>
        <begin position="125"/>
        <end position="292"/>
    </location>
</feature>
<feature type="region of interest" description="Disordered" evidence="2">
    <location>
        <begin position="1"/>
        <end position="29"/>
    </location>
</feature>
<evidence type="ECO:0000256" key="1">
    <source>
        <dbReference type="ARBA" id="ARBA00006068"/>
    </source>
</evidence>
<dbReference type="InterPro" id="IPR004474">
    <property type="entry name" value="LytR_CpsA_psr"/>
</dbReference>
<sequence length="431" mass="45504">MHDSGQWPASASEGTEDADSSGETGQPRSRRRLRRTFLFTGRGLLVLASVTALAVAAAGWGTVDRLNREVGDSEVLTGMSDSPPDDDGATDILLVGSDSRTDAQGDPLPREVLKKLRTESTSGLNTDTLVLVRIPHNGSEPTAVSLPRDTAVPGGVAGKINGVYGLTKAATADRLEQRGVTDADRVERESALAGRRALVQAVQRLTGIRIDHYAEVNLLGFYEVTKALGGVEVCLKNATSDENSGARFRAGAQTISGADALAFVRQRHGLPRGDLDRIVRQQVFMAAVAGKALSTGTLSDPAKLERLVAAARDSVVLDEGWHIMGFVRRMQALASGSVRFVTLPIADAASRNERGQSVVTVDPREVEEFVAGLVHGPPTSTEPPPSEAPAEATPTHRLAPKPVLQLDGSAHRRADTDSPGAISSEGIPCVN</sequence>
<dbReference type="RefSeq" id="WP_328796531.1">
    <property type="nucleotide sequence ID" value="NZ_JACGWZ010000006.1"/>
</dbReference>
<dbReference type="InterPro" id="IPR050922">
    <property type="entry name" value="LytR/CpsA/Psr_CW_biosynth"/>
</dbReference>
<dbReference type="EMBL" id="JACGWZ010000006">
    <property type="protein sequence ID" value="MBA8826928.1"/>
    <property type="molecule type" value="Genomic_DNA"/>
</dbReference>
<protein>
    <submittedName>
        <fullName evidence="5">LCP family protein required for cell wall assembly</fullName>
    </submittedName>
</protein>
<evidence type="ECO:0000256" key="2">
    <source>
        <dbReference type="SAM" id="MobiDB-lite"/>
    </source>
</evidence>
<dbReference type="Gene3D" id="3.40.630.190">
    <property type="entry name" value="LCP protein"/>
    <property type="match status" value="1"/>
</dbReference>
<keyword evidence="3" id="KW-0472">Membrane</keyword>
<feature type="region of interest" description="Disordered" evidence="2">
    <location>
        <begin position="373"/>
        <end position="431"/>
    </location>
</feature>
<evidence type="ECO:0000313" key="5">
    <source>
        <dbReference type="EMBL" id="MBA8826928.1"/>
    </source>
</evidence>
<keyword evidence="6" id="KW-1185">Reference proteome</keyword>
<dbReference type="PANTHER" id="PTHR33392">
    <property type="entry name" value="POLYISOPRENYL-TEICHOIC ACID--PEPTIDOGLYCAN TEICHOIC ACID TRANSFERASE TAGU"/>
    <property type="match status" value="1"/>
</dbReference>
<feature type="region of interest" description="Disordered" evidence="2">
    <location>
        <begin position="74"/>
        <end position="93"/>
    </location>
</feature>
<feature type="transmembrane region" description="Helical" evidence="3">
    <location>
        <begin position="37"/>
        <end position="60"/>
    </location>
</feature>
<comment type="caution">
    <text evidence="5">The sequence shown here is derived from an EMBL/GenBank/DDBJ whole genome shotgun (WGS) entry which is preliminary data.</text>
</comment>
<gene>
    <name evidence="5" type="ORF">FHX42_004307</name>
</gene>
<evidence type="ECO:0000256" key="3">
    <source>
        <dbReference type="SAM" id="Phobius"/>
    </source>
</evidence>
<dbReference type="NCBIfam" id="TIGR00350">
    <property type="entry name" value="lytR_cpsA_psr"/>
    <property type="match status" value="1"/>
</dbReference>
<proteinExistence type="inferred from homology"/>
<dbReference type="PANTHER" id="PTHR33392:SF6">
    <property type="entry name" value="POLYISOPRENYL-TEICHOIC ACID--PEPTIDOGLYCAN TEICHOIC ACID TRANSFERASE TAGU"/>
    <property type="match status" value="1"/>
</dbReference>
<keyword evidence="3" id="KW-1133">Transmembrane helix</keyword>
<dbReference type="Proteomes" id="UP000569329">
    <property type="component" value="Unassembled WGS sequence"/>
</dbReference>
<comment type="similarity">
    <text evidence="1">Belongs to the LytR/CpsA/Psr (LCP) family.</text>
</comment>
<organism evidence="5 6">
    <name type="scientific">Halosaccharopolyspora lacisalsi</name>
    <dbReference type="NCBI Taxonomy" id="1000566"/>
    <lineage>
        <taxon>Bacteria</taxon>
        <taxon>Bacillati</taxon>
        <taxon>Actinomycetota</taxon>
        <taxon>Actinomycetes</taxon>
        <taxon>Pseudonocardiales</taxon>
        <taxon>Pseudonocardiaceae</taxon>
        <taxon>Halosaccharopolyspora</taxon>
    </lineage>
</organism>
<dbReference type="AlphaFoldDB" id="A0A839E7S7"/>
<evidence type="ECO:0000313" key="6">
    <source>
        <dbReference type="Proteomes" id="UP000569329"/>
    </source>
</evidence>
<keyword evidence="3" id="KW-0812">Transmembrane</keyword>
<dbReference type="Pfam" id="PF03816">
    <property type="entry name" value="LytR_cpsA_psr"/>
    <property type="match status" value="1"/>
</dbReference>
<reference evidence="5 6" key="1">
    <citation type="submission" date="2020-07" db="EMBL/GenBank/DDBJ databases">
        <title>Sequencing the genomes of 1000 actinobacteria strains.</title>
        <authorList>
            <person name="Klenk H.-P."/>
        </authorList>
    </citation>
    <scope>NUCLEOTIDE SEQUENCE [LARGE SCALE GENOMIC DNA]</scope>
    <source>
        <strain evidence="5 6">DSM 45975</strain>
    </source>
</reference>
<name>A0A839E7S7_9PSEU</name>
<accession>A0A839E7S7</accession>
<evidence type="ECO:0000259" key="4">
    <source>
        <dbReference type="Pfam" id="PF03816"/>
    </source>
</evidence>